<dbReference type="RefSeq" id="WP_010076283.1">
    <property type="nucleotide sequence ID" value="NC_014393.1"/>
</dbReference>
<evidence type="ECO:0000313" key="1">
    <source>
        <dbReference type="EMBL" id="ADL50868.1"/>
    </source>
</evidence>
<gene>
    <name evidence="1" type="ordered locus">Clocel_1109</name>
</gene>
<dbReference type="OrthoDB" id="9781752at2"/>
<organism evidence="1 2">
    <name type="scientific">Clostridium cellulovorans (strain ATCC 35296 / DSM 3052 / OCM 3 / 743B)</name>
    <dbReference type="NCBI Taxonomy" id="573061"/>
    <lineage>
        <taxon>Bacteria</taxon>
        <taxon>Bacillati</taxon>
        <taxon>Bacillota</taxon>
        <taxon>Clostridia</taxon>
        <taxon>Eubacteriales</taxon>
        <taxon>Clostridiaceae</taxon>
        <taxon>Clostridium</taxon>
    </lineage>
</organism>
<dbReference type="STRING" id="573061.Clocel_1109"/>
<evidence type="ECO:0008006" key="3">
    <source>
        <dbReference type="Google" id="ProtNLM"/>
    </source>
</evidence>
<dbReference type="Proteomes" id="UP000002730">
    <property type="component" value="Chromosome"/>
</dbReference>
<dbReference type="HOGENOM" id="CLU_063820_0_0_9"/>
<evidence type="ECO:0000313" key="2">
    <source>
        <dbReference type="Proteomes" id="UP000002730"/>
    </source>
</evidence>
<dbReference type="Gene3D" id="3.40.50.300">
    <property type="entry name" value="P-loop containing nucleotide triphosphate hydrolases"/>
    <property type="match status" value="2"/>
</dbReference>
<reference evidence="1 2" key="1">
    <citation type="submission" date="2010-08" db="EMBL/GenBank/DDBJ databases">
        <title>Complete sequence of Clostridium cellulovorans 743B.</title>
        <authorList>
            <consortium name="US DOE Joint Genome Institute"/>
            <person name="Lucas S."/>
            <person name="Copeland A."/>
            <person name="Lapidus A."/>
            <person name="Cheng J.-F."/>
            <person name="Bruce D."/>
            <person name="Goodwin L."/>
            <person name="Pitluck S."/>
            <person name="Chertkov O."/>
            <person name="Detter J.C."/>
            <person name="Han C."/>
            <person name="Tapia R."/>
            <person name="Land M."/>
            <person name="Hauser L."/>
            <person name="Chang Y.-J."/>
            <person name="Jeffries C."/>
            <person name="Kyrpides N."/>
            <person name="Ivanova N."/>
            <person name="Mikhailova N."/>
            <person name="Hemme C.L."/>
            <person name="Woyke T."/>
        </authorList>
    </citation>
    <scope>NUCLEOTIDE SEQUENCE [LARGE SCALE GENOMIC DNA]</scope>
    <source>
        <strain evidence="2">ATCC 35296 / DSM 3052 / OCM 3 / 743B</strain>
    </source>
</reference>
<accession>D9SU30</accession>
<dbReference type="eggNOG" id="COG0552">
    <property type="taxonomic scope" value="Bacteria"/>
</dbReference>
<proteinExistence type="predicted"/>
<keyword evidence="2" id="KW-1185">Reference proteome</keyword>
<name>D9SU30_CLOC7</name>
<sequence>MGAKHFFVCGNTAKGFCNLFNDNIKNLRKIFILKGGPGTGKSTLMKKIGTEMEKLQYDVEYIHCSSDPDSLDGVLINKLGVGIVDGTAPHVIEPTAPGAIEEYVNLGIAWDTDKLAVRTKEILEIQNNIKPCYEKAYEEFAKGLKVHDEWEKIYIENMDFSKANKFTEEIIKKLLSAIHLNKTASIKHRFFGGSTPYGAMDFVENITENIAKRYFIKGRPGTGKSTMLKKILKESESRGIDTEVYHCGFDPDSLDMLLFPELSLCIFDSTAPHEYFPQRDEDEVIDMYKELVKDQTDITYEIELTDIVARYKACTNEGTKHLATAKTYHDELEKFYIDATDFKKIDKIYEELYDKIMKYHKEV</sequence>
<protein>
    <recommendedName>
        <fullName evidence="3">ATPase</fullName>
    </recommendedName>
</protein>
<dbReference type="SUPFAM" id="SSF52540">
    <property type="entry name" value="P-loop containing nucleoside triphosphate hydrolases"/>
    <property type="match status" value="2"/>
</dbReference>
<dbReference type="KEGG" id="ccb:Clocel_1109"/>
<dbReference type="AlphaFoldDB" id="D9SU30"/>
<dbReference type="EMBL" id="CP002160">
    <property type="protein sequence ID" value="ADL50868.1"/>
    <property type="molecule type" value="Genomic_DNA"/>
</dbReference>
<dbReference type="InterPro" id="IPR027417">
    <property type="entry name" value="P-loop_NTPase"/>
</dbReference>